<keyword evidence="3 5" id="KW-1133">Transmembrane helix</keyword>
<dbReference type="RefSeq" id="WP_067260285.1">
    <property type="nucleotide sequence ID" value="NZ_LWMW01000132.1"/>
</dbReference>
<dbReference type="PANTHER" id="PTHR43229:SF2">
    <property type="entry name" value="NODULATION PROTEIN J"/>
    <property type="match status" value="1"/>
</dbReference>
<feature type="transmembrane region" description="Helical" evidence="5">
    <location>
        <begin position="77"/>
        <end position="98"/>
    </location>
</feature>
<dbReference type="GO" id="GO:0140359">
    <property type="term" value="F:ABC-type transporter activity"/>
    <property type="evidence" value="ECO:0007669"/>
    <property type="project" value="InterPro"/>
</dbReference>
<evidence type="ECO:0000256" key="3">
    <source>
        <dbReference type="ARBA" id="ARBA00022989"/>
    </source>
</evidence>
<dbReference type="AlphaFoldDB" id="A0A166CKN0"/>
<proteinExistence type="predicted"/>
<comment type="subcellular location">
    <subcellularLocation>
        <location evidence="1">Membrane</location>
        <topology evidence="1">Multi-pass membrane protein</topology>
    </subcellularLocation>
</comment>
<dbReference type="InterPro" id="IPR047817">
    <property type="entry name" value="ABC2_TM_bact-type"/>
</dbReference>
<dbReference type="STRING" id="47311.MBCUT_17440"/>
<organism evidence="7 8">
    <name type="scientific">Methanobrevibacter cuticularis</name>
    <dbReference type="NCBI Taxonomy" id="47311"/>
    <lineage>
        <taxon>Archaea</taxon>
        <taxon>Methanobacteriati</taxon>
        <taxon>Methanobacteriota</taxon>
        <taxon>Methanomada group</taxon>
        <taxon>Methanobacteria</taxon>
        <taxon>Methanobacteriales</taxon>
        <taxon>Methanobacteriaceae</taxon>
        <taxon>Methanobrevibacter</taxon>
    </lineage>
</organism>
<feature type="transmembrane region" description="Helical" evidence="5">
    <location>
        <begin position="152"/>
        <end position="176"/>
    </location>
</feature>
<evidence type="ECO:0000256" key="5">
    <source>
        <dbReference type="SAM" id="Phobius"/>
    </source>
</evidence>
<feature type="transmembrane region" description="Helical" evidence="5">
    <location>
        <begin position="118"/>
        <end position="146"/>
    </location>
</feature>
<accession>A0A166CKN0</accession>
<reference evidence="7 8" key="1">
    <citation type="submission" date="2016-04" db="EMBL/GenBank/DDBJ databases">
        <title>Genome sequence of Methanobrevibacter cuticularis DSM 11139.</title>
        <authorList>
            <person name="Poehlein A."/>
            <person name="Seedorf H."/>
            <person name="Daniel R."/>
        </authorList>
    </citation>
    <scope>NUCLEOTIDE SEQUENCE [LARGE SCALE GENOMIC DNA]</scope>
    <source>
        <strain evidence="7 8">DSM 11139</strain>
    </source>
</reference>
<gene>
    <name evidence="7" type="primary">drrB</name>
    <name evidence="7" type="ORF">MBCUT_17440</name>
</gene>
<dbReference type="PRINTS" id="PR00164">
    <property type="entry name" value="ABC2TRNSPORT"/>
</dbReference>
<dbReference type="InterPro" id="IPR013525">
    <property type="entry name" value="ABC2_TM"/>
</dbReference>
<dbReference type="Proteomes" id="UP000077275">
    <property type="component" value="Unassembled WGS sequence"/>
</dbReference>
<evidence type="ECO:0000256" key="2">
    <source>
        <dbReference type="ARBA" id="ARBA00022692"/>
    </source>
</evidence>
<dbReference type="InterPro" id="IPR051784">
    <property type="entry name" value="Nod_factor_ABC_transporter"/>
</dbReference>
<dbReference type="PATRIC" id="fig|47311.3.peg.1894"/>
<keyword evidence="2 5" id="KW-0812">Transmembrane</keyword>
<sequence length="271" mass="29799">MTSKNIIPPNERKLKNYIGLGTTIKNTLTLAHRSLLQMLHNPEIIIDITLMPIMFTLIFTFLFGSSVSGDIASYLPIVIPGILIMTYVTGSGSVGAQINEDMDKGIMNRFKSMPIARIAPLAGMLISELVKYAAIGIIVFSLGFLLGYRPEAGILAVGATILFMMFITWCLSWVFAWSGIIVKSASTATALSMVIMFPLIFLSNAFVPVETLPGWLQWFANVNPLSHVINAVRMLLTNGNIGLDFWFSLGGSLVILIIFIPLTLHVFKKKQ</sequence>
<evidence type="ECO:0000313" key="7">
    <source>
        <dbReference type="EMBL" id="KZX15077.1"/>
    </source>
</evidence>
<feature type="transmembrane region" description="Helical" evidence="5">
    <location>
        <begin position="245"/>
        <end position="267"/>
    </location>
</feature>
<feature type="domain" description="ABC transmembrane type-2" evidence="6">
    <location>
        <begin position="43"/>
        <end position="270"/>
    </location>
</feature>
<evidence type="ECO:0000256" key="4">
    <source>
        <dbReference type="ARBA" id="ARBA00023136"/>
    </source>
</evidence>
<keyword evidence="4 5" id="KW-0472">Membrane</keyword>
<evidence type="ECO:0000256" key="1">
    <source>
        <dbReference type="ARBA" id="ARBA00004141"/>
    </source>
</evidence>
<comment type="caution">
    <text evidence="7">The sequence shown here is derived from an EMBL/GenBank/DDBJ whole genome shotgun (WGS) entry which is preliminary data.</text>
</comment>
<name>A0A166CKN0_9EURY</name>
<feature type="transmembrane region" description="Helical" evidence="5">
    <location>
        <begin position="188"/>
        <end position="207"/>
    </location>
</feature>
<evidence type="ECO:0000313" key="8">
    <source>
        <dbReference type="Proteomes" id="UP000077275"/>
    </source>
</evidence>
<dbReference type="Pfam" id="PF01061">
    <property type="entry name" value="ABC2_membrane"/>
    <property type="match status" value="1"/>
</dbReference>
<dbReference type="OrthoDB" id="147058at2157"/>
<keyword evidence="8" id="KW-1185">Reference proteome</keyword>
<protein>
    <submittedName>
        <fullName evidence="7">Daunorubicin/doxorubicin resistance ABC transporter permease protein DrrB</fullName>
    </submittedName>
</protein>
<dbReference type="PANTHER" id="PTHR43229">
    <property type="entry name" value="NODULATION PROTEIN J"/>
    <property type="match status" value="1"/>
</dbReference>
<evidence type="ECO:0000259" key="6">
    <source>
        <dbReference type="PROSITE" id="PS51012"/>
    </source>
</evidence>
<dbReference type="GO" id="GO:0043190">
    <property type="term" value="C:ATP-binding cassette (ABC) transporter complex"/>
    <property type="evidence" value="ECO:0007669"/>
    <property type="project" value="InterPro"/>
</dbReference>
<feature type="transmembrane region" description="Helical" evidence="5">
    <location>
        <begin position="44"/>
        <end position="65"/>
    </location>
</feature>
<dbReference type="EMBL" id="LWMW01000132">
    <property type="protein sequence ID" value="KZX15077.1"/>
    <property type="molecule type" value="Genomic_DNA"/>
</dbReference>
<dbReference type="PIRSF" id="PIRSF006648">
    <property type="entry name" value="DrrB"/>
    <property type="match status" value="1"/>
</dbReference>
<dbReference type="PROSITE" id="PS51012">
    <property type="entry name" value="ABC_TM2"/>
    <property type="match status" value="1"/>
</dbReference>
<dbReference type="InterPro" id="IPR000412">
    <property type="entry name" value="ABC_2_transport"/>
</dbReference>